<dbReference type="InterPro" id="IPR036857">
    <property type="entry name" value="Thyroglobulin_1_sf"/>
</dbReference>
<feature type="signal peptide" evidence="1">
    <location>
        <begin position="1"/>
        <end position="19"/>
    </location>
</feature>
<dbReference type="Proteomes" id="UP000747542">
    <property type="component" value="Unassembled WGS sequence"/>
</dbReference>
<evidence type="ECO:0000313" key="3">
    <source>
        <dbReference type="Proteomes" id="UP000747542"/>
    </source>
</evidence>
<dbReference type="AlphaFoldDB" id="A0A8J5K2H0"/>
<proteinExistence type="predicted"/>
<keyword evidence="3" id="KW-1185">Reference proteome</keyword>
<accession>A0A8J5K2H0</accession>
<keyword evidence="1" id="KW-0732">Signal</keyword>
<gene>
    <name evidence="2" type="ORF">Hamer_G013109</name>
</gene>
<protein>
    <submittedName>
        <fullName evidence="2">Uncharacterized protein</fullName>
    </submittedName>
</protein>
<dbReference type="EMBL" id="JAHLQT010024020">
    <property type="protein sequence ID" value="KAG7165610.1"/>
    <property type="molecule type" value="Genomic_DNA"/>
</dbReference>
<reference evidence="2" key="1">
    <citation type="journal article" date="2021" name="Sci. Adv.">
        <title>The American lobster genome reveals insights on longevity, neural, and immune adaptations.</title>
        <authorList>
            <person name="Polinski J.M."/>
            <person name="Zimin A.V."/>
            <person name="Clark K.F."/>
            <person name="Kohn A.B."/>
            <person name="Sadowski N."/>
            <person name="Timp W."/>
            <person name="Ptitsyn A."/>
            <person name="Khanna P."/>
            <person name="Romanova D.Y."/>
            <person name="Williams P."/>
            <person name="Greenwood S.J."/>
            <person name="Moroz L.L."/>
            <person name="Walt D.R."/>
            <person name="Bodnar A.G."/>
        </authorList>
    </citation>
    <scope>NUCLEOTIDE SEQUENCE</scope>
    <source>
        <strain evidence="2">GMGI-L3</strain>
    </source>
</reference>
<feature type="chain" id="PRO_5035197711" evidence="1">
    <location>
        <begin position="20"/>
        <end position="303"/>
    </location>
</feature>
<organism evidence="2 3">
    <name type="scientific">Homarus americanus</name>
    <name type="common">American lobster</name>
    <dbReference type="NCBI Taxonomy" id="6706"/>
    <lineage>
        <taxon>Eukaryota</taxon>
        <taxon>Metazoa</taxon>
        <taxon>Ecdysozoa</taxon>
        <taxon>Arthropoda</taxon>
        <taxon>Crustacea</taxon>
        <taxon>Multicrustacea</taxon>
        <taxon>Malacostraca</taxon>
        <taxon>Eumalacostraca</taxon>
        <taxon>Eucarida</taxon>
        <taxon>Decapoda</taxon>
        <taxon>Pleocyemata</taxon>
        <taxon>Astacidea</taxon>
        <taxon>Nephropoidea</taxon>
        <taxon>Nephropidae</taxon>
        <taxon>Homarus</taxon>
    </lineage>
</organism>
<sequence>MVGAVRRVVVLMMLGLCAGEYIRKSILCDDIDAICEYNGYPDENNKTSCGNDQEEFLNPVICNCGTKCIDNLKEGDSCVVSSPVQYPRELCGPGLECIPDDLTKPDDAHCIRNPARPCINERLEYEADKAAGTLGPGRYKPNCDEYECSAYWDETKKKGLNFGLRCLPNGNFDSLQCFDDICFCYDAVNMTVLVGPLPFSMLLNMPCYDPTIHNPEYLNPCHKAQVEWDSQGDNDSIIVGGRYIMEENGLGASKPICLGDGHYRPWQTRGLMAYCVDANGNQKGEEFPFTSLEDQHCDVKTSK</sequence>
<dbReference type="SUPFAM" id="SSF57610">
    <property type="entry name" value="Thyroglobulin type-1 domain"/>
    <property type="match status" value="1"/>
</dbReference>
<name>A0A8J5K2H0_HOMAM</name>
<evidence type="ECO:0000313" key="2">
    <source>
        <dbReference type="EMBL" id="KAG7165610.1"/>
    </source>
</evidence>
<evidence type="ECO:0000256" key="1">
    <source>
        <dbReference type="SAM" id="SignalP"/>
    </source>
</evidence>
<comment type="caution">
    <text evidence="2">The sequence shown here is derived from an EMBL/GenBank/DDBJ whole genome shotgun (WGS) entry which is preliminary data.</text>
</comment>